<dbReference type="EMBL" id="ML002458">
    <property type="protein sequence ID" value="RKP37697.1"/>
    <property type="molecule type" value="Genomic_DNA"/>
</dbReference>
<dbReference type="NCBIfam" id="TIGR01549">
    <property type="entry name" value="HAD-SF-IA-v1"/>
    <property type="match status" value="1"/>
</dbReference>
<dbReference type="AlphaFoldDB" id="A0A4P9ZVS7"/>
<dbReference type="STRING" id="215637.A0A4P9ZVS7"/>
<evidence type="ECO:0000313" key="2">
    <source>
        <dbReference type="Proteomes" id="UP000268162"/>
    </source>
</evidence>
<sequence length="186" mass="20854">MKTTLNIPENQDTLGYIHSLSEPARSKAEAVIVEIENRALEEMQLQPGLPELLKYLTQQGIHKAILTRNNVNSVNHMADNLFPLPVPGEPHPFHFDPILTRSFQPIKPDPAPLYHIAEQWGIQPEELMMVGDHADDLNCGNNAGAVSVLLLDQVNRKFVPLADLAVCSLDDIIDFLRDGFMLHHKK</sequence>
<dbReference type="SUPFAM" id="SSF56784">
    <property type="entry name" value="HAD-like"/>
    <property type="match status" value="1"/>
</dbReference>
<proteinExistence type="predicted"/>
<dbReference type="GO" id="GO:0016791">
    <property type="term" value="F:phosphatase activity"/>
    <property type="evidence" value="ECO:0007669"/>
    <property type="project" value="UniProtKB-ARBA"/>
</dbReference>
<dbReference type="Proteomes" id="UP000268162">
    <property type="component" value="Unassembled WGS sequence"/>
</dbReference>
<dbReference type="Gene3D" id="3.40.50.1000">
    <property type="entry name" value="HAD superfamily/HAD-like"/>
    <property type="match status" value="1"/>
</dbReference>
<keyword evidence="2" id="KW-1185">Reference proteome</keyword>
<dbReference type="Pfam" id="PF00702">
    <property type="entry name" value="Hydrolase"/>
    <property type="match status" value="1"/>
</dbReference>
<evidence type="ECO:0000313" key="1">
    <source>
        <dbReference type="EMBL" id="RKP37697.1"/>
    </source>
</evidence>
<dbReference type="InterPro" id="IPR023214">
    <property type="entry name" value="HAD_sf"/>
</dbReference>
<accession>A0A4P9ZVS7</accession>
<dbReference type="PANTHER" id="PTHR43885">
    <property type="entry name" value="HALOACID DEHALOGENASE-LIKE HYDROLASE"/>
    <property type="match status" value="1"/>
</dbReference>
<dbReference type="InterPro" id="IPR006439">
    <property type="entry name" value="HAD-SF_hydro_IA"/>
</dbReference>
<organism evidence="1 2">
    <name type="scientific">Dimargaris cristalligena</name>
    <dbReference type="NCBI Taxonomy" id="215637"/>
    <lineage>
        <taxon>Eukaryota</taxon>
        <taxon>Fungi</taxon>
        <taxon>Fungi incertae sedis</taxon>
        <taxon>Zoopagomycota</taxon>
        <taxon>Kickxellomycotina</taxon>
        <taxon>Dimargaritomycetes</taxon>
        <taxon>Dimargaritales</taxon>
        <taxon>Dimargaritaceae</taxon>
        <taxon>Dimargaris</taxon>
    </lineage>
</organism>
<reference evidence="2" key="1">
    <citation type="journal article" date="2018" name="Nat. Microbiol.">
        <title>Leveraging single-cell genomics to expand the fungal tree of life.</title>
        <authorList>
            <person name="Ahrendt S.R."/>
            <person name="Quandt C.A."/>
            <person name="Ciobanu D."/>
            <person name="Clum A."/>
            <person name="Salamov A."/>
            <person name="Andreopoulos B."/>
            <person name="Cheng J.F."/>
            <person name="Woyke T."/>
            <person name="Pelin A."/>
            <person name="Henrissat B."/>
            <person name="Reynolds N.K."/>
            <person name="Benny G.L."/>
            <person name="Smith M.E."/>
            <person name="James T.Y."/>
            <person name="Grigoriev I.V."/>
        </authorList>
    </citation>
    <scope>NUCLEOTIDE SEQUENCE [LARGE SCALE GENOMIC DNA]</scope>
    <source>
        <strain evidence="2">RSA 468</strain>
    </source>
</reference>
<protein>
    <submittedName>
        <fullName evidence="1">HAD-like domain-containing protein</fullName>
    </submittedName>
</protein>
<dbReference type="Gene3D" id="1.10.260.80">
    <property type="match status" value="1"/>
</dbReference>
<gene>
    <name evidence="1" type="ORF">BJ085DRAFT_14283</name>
</gene>
<dbReference type="InterPro" id="IPR036412">
    <property type="entry name" value="HAD-like_sf"/>
</dbReference>
<dbReference type="PANTHER" id="PTHR43885:SF1">
    <property type="entry name" value="SUPERFAMILY HYDROLASE, PUTATIVE (AFU_ORTHOLOGUE AFUA_4G13290)-RELATED"/>
    <property type="match status" value="1"/>
</dbReference>
<name>A0A4P9ZVS7_9FUNG</name>